<proteinExistence type="predicted"/>
<organism evidence="2">
    <name type="scientific">Aphanomyces astaci</name>
    <name type="common">Crayfish plague agent</name>
    <dbReference type="NCBI Taxonomy" id="112090"/>
    <lineage>
        <taxon>Eukaryota</taxon>
        <taxon>Sar</taxon>
        <taxon>Stramenopiles</taxon>
        <taxon>Oomycota</taxon>
        <taxon>Saprolegniomycetes</taxon>
        <taxon>Saprolegniales</taxon>
        <taxon>Verrucalvaceae</taxon>
        <taxon>Aphanomyces</taxon>
    </lineage>
</organism>
<dbReference type="VEuPathDB" id="FungiDB:H257_13752"/>
<dbReference type="VEuPathDB" id="FungiDB:H257_18902"/>
<gene>
    <name evidence="2" type="ORF">H257_13752</name>
    <name evidence="1" type="ORF">H257_18902</name>
</gene>
<dbReference type="GeneID" id="20815748"/>
<dbReference type="AlphaFoldDB" id="W4FU68"/>
<reference evidence="2" key="1">
    <citation type="submission" date="2013-12" db="EMBL/GenBank/DDBJ databases">
        <title>The Genome Sequence of Aphanomyces astaci APO3.</title>
        <authorList>
            <consortium name="The Broad Institute Genomics Platform"/>
            <person name="Russ C."/>
            <person name="Tyler B."/>
            <person name="van West P."/>
            <person name="Dieguez-Uribeondo J."/>
            <person name="Young S.K."/>
            <person name="Zeng Q."/>
            <person name="Gargeya S."/>
            <person name="Fitzgerald M."/>
            <person name="Abouelleil A."/>
            <person name="Alvarado L."/>
            <person name="Chapman S.B."/>
            <person name="Gainer-Dewar J."/>
            <person name="Goldberg J."/>
            <person name="Griggs A."/>
            <person name="Gujja S."/>
            <person name="Hansen M."/>
            <person name="Howarth C."/>
            <person name="Imamovic A."/>
            <person name="Ireland A."/>
            <person name="Larimer J."/>
            <person name="McCowan C."/>
            <person name="Murphy C."/>
            <person name="Pearson M."/>
            <person name="Poon T.W."/>
            <person name="Priest M."/>
            <person name="Roberts A."/>
            <person name="Saif S."/>
            <person name="Shea T."/>
            <person name="Sykes S."/>
            <person name="Wortman J."/>
            <person name="Nusbaum C."/>
            <person name="Birren B."/>
        </authorList>
    </citation>
    <scope>NUCLEOTIDE SEQUENCE [LARGE SCALE GENOMIC DNA]</scope>
    <source>
        <strain evidence="2">APO3</strain>
    </source>
</reference>
<dbReference type="GeneID" id="20820898"/>
<sequence>MEYMNWQFGAIDVVTEMQIIIRGTRVAVSVTHAMTFKHGATFGLAEAKELLRKKLHGLVMVKCGGCPRQSYHRSVPHMWCQTSEIATVIASCYESVSIELGITANVVLTPSSPPPRPASSPTTLWQSCHVNKLLYQTTTLNICNHLLALE</sequence>
<dbReference type="EMBL" id="KI913373">
    <property type="protein sequence ID" value="ETV64173.1"/>
    <property type="molecule type" value="Genomic_DNA"/>
</dbReference>
<dbReference type="OrthoDB" id="10260545at2759"/>
<evidence type="ECO:0000313" key="2">
    <source>
        <dbReference type="EMBL" id="ETV71035.1"/>
    </source>
</evidence>
<name>W4FU68_APHAT</name>
<dbReference type="RefSeq" id="XP_009846343.1">
    <property type="nucleotide sequence ID" value="XM_009848041.1"/>
</dbReference>
<dbReference type="EMBL" id="KI913163">
    <property type="protein sequence ID" value="ETV71035.1"/>
    <property type="molecule type" value="Genomic_DNA"/>
</dbReference>
<evidence type="ECO:0000313" key="1">
    <source>
        <dbReference type="EMBL" id="ETV64173.1"/>
    </source>
</evidence>
<accession>W4FU68</accession>
<protein>
    <submittedName>
        <fullName evidence="2">Uncharacterized protein</fullName>
    </submittedName>
</protein>
<dbReference type="RefSeq" id="XP_009839698.1">
    <property type="nucleotide sequence ID" value="XM_009841396.1"/>
</dbReference>